<proteinExistence type="predicted"/>
<feature type="chain" id="PRO_5003442386" description="Hyphally-regulated cell wall protein N-terminal domain-containing protein" evidence="6">
    <location>
        <begin position="18"/>
        <end position="435"/>
    </location>
</feature>
<organism evidence="9">
    <name type="scientific">Spathaspora passalidarum (strain NRRL Y-27907 / 11-Y1)</name>
    <dbReference type="NCBI Taxonomy" id="619300"/>
    <lineage>
        <taxon>Eukaryota</taxon>
        <taxon>Fungi</taxon>
        <taxon>Dikarya</taxon>
        <taxon>Ascomycota</taxon>
        <taxon>Saccharomycotina</taxon>
        <taxon>Pichiomycetes</taxon>
        <taxon>Debaryomycetaceae</taxon>
        <taxon>Spathaspora</taxon>
    </lineage>
</organism>
<dbReference type="OMA" id="ANGSHKI"/>
<feature type="domain" description="Hyphally-regulated cell wall protein N-terminal" evidence="7">
    <location>
        <begin position="9"/>
        <end position="293"/>
    </location>
</feature>
<evidence type="ECO:0000256" key="6">
    <source>
        <dbReference type="SAM" id="SignalP"/>
    </source>
</evidence>
<evidence type="ECO:0000259" key="7">
    <source>
        <dbReference type="Pfam" id="PF11765"/>
    </source>
</evidence>
<evidence type="ECO:0000313" key="9">
    <source>
        <dbReference type="Proteomes" id="UP000000709"/>
    </source>
</evidence>
<evidence type="ECO:0000256" key="3">
    <source>
        <dbReference type="ARBA" id="ARBA00022525"/>
    </source>
</evidence>
<comment type="subcellular location">
    <subcellularLocation>
        <location evidence="1">Secreted</location>
        <location evidence="1">Cell wall</location>
    </subcellularLocation>
</comment>
<dbReference type="AlphaFoldDB" id="G3AUS3"/>
<protein>
    <recommendedName>
        <fullName evidence="7">Hyphally-regulated cell wall protein N-terminal domain-containing protein</fullName>
    </recommendedName>
</protein>
<evidence type="ECO:0000256" key="2">
    <source>
        <dbReference type="ARBA" id="ARBA00022512"/>
    </source>
</evidence>
<reference evidence="8 9" key="1">
    <citation type="journal article" date="2011" name="Proc. Natl. Acad. Sci. U.S.A.">
        <title>Comparative genomics of xylose-fermenting fungi for enhanced biofuel production.</title>
        <authorList>
            <person name="Wohlbach D.J."/>
            <person name="Kuo A."/>
            <person name="Sato T.K."/>
            <person name="Potts K.M."/>
            <person name="Salamov A.A."/>
            <person name="LaButti K.M."/>
            <person name="Sun H."/>
            <person name="Clum A."/>
            <person name="Pangilinan J.L."/>
            <person name="Lindquist E.A."/>
            <person name="Lucas S."/>
            <person name="Lapidus A."/>
            <person name="Jin M."/>
            <person name="Gunawan C."/>
            <person name="Balan V."/>
            <person name="Dale B.E."/>
            <person name="Jeffries T.W."/>
            <person name="Zinkel R."/>
            <person name="Barry K.W."/>
            <person name="Grigoriev I.V."/>
            <person name="Gasch A.P."/>
        </authorList>
    </citation>
    <scope>NUCLEOTIDE SEQUENCE [LARGE SCALE GENOMIC DNA]</scope>
    <source>
        <strain evidence="9">NRRL Y-27907 / 11-Y1</strain>
    </source>
</reference>
<keyword evidence="9" id="KW-1185">Reference proteome</keyword>
<accession>G3AUS3</accession>
<dbReference type="InParanoid" id="G3AUS3"/>
<dbReference type="EMBL" id="GL996505">
    <property type="protein sequence ID" value="EGW30629.1"/>
    <property type="molecule type" value="Genomic_DNA"/>
</dbReference>
<evidence type="ECO:0000256" key="1">
    <source>
        <dbReference type="ARBA" id="ARBA00004191"/>
    </source>
</evidence>
<dbReference type="GeneID" id="18871707"/>
<dbReference type="KEGG" id="spaa:SPAPADRAFT_52697"/>
<evidence type="ECO:0000256" key="5">
    <source>
        <dbReference type="ARBA" id="ARBA00023180"/>
    </source>
</evidence>
<dbReference type="GO" id="GO:0009277">
    <property type="term" value="C:fungal-type cell wall"/>
    <property type="evidence" value="ECO:0007669"/>
    <property type="project" value="UniProtKB-ARBA"/>
</dbReference>
<gene>
    <name evidence="8" type="ORF">SPAPADRAFT_52697</name>
</gene>
<dbReference type="RefSeq" id="XP_007377600.1">
    <property type="nucleotide sequence ID" value="XM_007377538.1"/>
</dbReference>
<feature type="signal peptide" evidence="6">
    <location>
        <begin position="1"/>
        <end position="17"/>
    </location>
</feature>
<dbReference type="Pfam" id="PF11765">
    <property type="entry name" value="Hyphal_reg_CWP"/>
    <property type="match status" value="1"/>
</dbReference>
<keyword evidence="4 6" id="KW-0732">Signal</keyword>
<evidence type="ECO:0000313" key="8">
    <source>
        <dbReference type="EMBL" id="EGW30629.1"/>
    </source>
</evidence>
<dbReference type="OrthoDB" id="4022214at2759"/>
<name>G3AUS3_SPAPN</name>
<sequence>MLLTINVLLLLSNVVSSLIVGEEFVSRGEELDPNEDLQIDNGATLSLVDPKNDFTNNIIVDPKCDFFFTTTFGNVTRGFETIINHGTTNFQIYGDSSDSVYSSIYVASIHNLNQFDSKGTLYDMRIGTLVNSGSMQFSGVSSYVKIGDRVQNSGVICLVDIFSEFTDIYGDGCVVVDDSEFVFEGTEIESTIVLKQAGEFTAAGIREDASFKIANFGNDGSIEVGSADDYKSSGYDPEKGILTIHFSSYNVKLDIGLGYVAAKFDLSDEAGVIVKYNGAPPKDSNPIPKGCSCSLNTAVALGAEPTLVVSTYTTEDETDIDTILITKHDNEWTTMTLGGYENTTQTVLTTETVSDATTVTVTYDYTISSTIISTITDCTRELWPTTNCSTSLTTTYRASPSTFAVPEIYEGLSYKLRLPDFVIFTALLIFSVVLL</sequence>
<keyword evidence="2" id="KW-0134">Cell wall</keyword>
<dbReference type="InterPro" id="IPR021031">
    <property type="entry name" value="Hyphal-reg_cell_wall_N"/>
</dbReference>
<evidence type="ECO:0000256" key="4">
    <source>
        <dbReference type="ARBA" id="ARBA00022729"/>
    </source>
</evidence>
<dbReference type="HOGENOM" id="CLU_630322_0_0_1"/>
<keyword evidence="5" id="KW-0325">Glycoprotein</keyword>
<keyword evidence="3" id="KW-0964">Secreted</keyword>
<dbReference type="Proteomes" id="UP000000709">
    <property type="component" value="Unassembled WGS sequence"/>
</dbReference>